<dbReference type="GO" id="GO:0016020">
    <property type="term" value="C:membrane"/>
    <property type="evidence" value="ECO:0007669"/>
    <property type="project" value="UniProtKB-SubCell"/>
</dbReference>
<dbReference type="EMBL" id="CAJNJA010089796">
    <property type="protein sequence ID" value="CAE7939848.1"/>
    <property type="molecule type" value="Genomic_DNA"/>
</dbReference>
<keyword evidence="2 7" id="KW-0808">Transferase</keyword>
<evidence type="ECO:0000256" key="6">
    <source>
        <dbReference type="ARBA" id="ARBA00023315"/>
    </source>
</evidence>
<dbReference type="GO" id="GO:0019706">
    <property type="term" value="F:protein-cysteine S-palmitoyltransferase activity"/>
    <property type="evidence" value="ECO:0007669"/>
    <property type="project" value="UniProtKB-EC"/>
</dbReference>
<evidence type="ECO:0000259" key="9">
    <source>
        <dbReference type="Pfam" id="PF01529"/>
    </source>
</evidence>
<organism evidence="10 11">
    <name type="scientific">Symbiodinium necroappetens</name>
    <dbReference type="NCBI Taxonomy" id="1628268"/>
    <lineage>
        <taxon>Eukaryota</taxon>
        <taxon>Sar</taxon>
        <taxon>Alveolata</taxon>
        <taxon>Dinophyceae</taxon>
        <taxon>Suessiales</taxon>
        <taxon>Symbiodiniaceae</taxon>
        <taxon>Symbiodinium</taxon>
    </lineage>
</organism>
<evidence type="ECO:0000256" key="3">
    <source>
        <dbReference type="ARBA" id="ARBA00022692"/>
    </source>
</evidence>
<comment type="caution">
    <text evidence="7">Lacks conserved residue(s) required for the propagation of feature annotation.</text>
</comment>
<gene>
    <name evidence="10" type="ORF">SNEC2469_LOCUS33670</name>
</gene>
<dbReference type="PROSITE" id="PS50216">
    <property type="entry name" value="DHHC"/>
    <property type="match status" value="1"/>
</dbReference>
<evidence type="ECO:0000313" key="10">
    <source>
        <dbReference type="EMBL" id="CAE7939848.1"/>
    </source>
</evidence>
<comment type="domain">
    <text evidence="7">The DHHC domain is required for palmitoyltransferase activity.</text>
</comment>
<keyword evidence="4 7" id="KW-1133">Transmembrane helix</keyword>
<dbReference type="InterPro" id="IPR001594">
    <property type="entry name" value="Palmitoyltrfase_DHHC"/>
</dbReference>
<dbReference type="EC" id="2.3.1.225" evidence="7"/>
<dbReference type="OrthoDB" id="331948at2759"/>
<dbReference type="AlphaFoldDB" id="A0A813C7P4"/>
<evidence type="ECO:0000256" key="4">
    <source>
        <dbReference type="ARBA" id="ARBA00022989"/>
    </source>
</evidence>
<comment type="similarity">
    <text evidence="7">Belongs to the DHHC palmitoyltransferase family.</text>
</comment>
<evidence type="ECO:0000256" key="1">
    <source>
        <dbReference type="ARBA" id="ARBA00004141"/>
    </source>
</evidence>
<name>A0A813C7P4_9DINO</name>
<feature type="region of interest" description="Disordered" evidence="8">
    <location>
        <begin position="1"/>
        <end position="21"/>
    </location>
</feature>
<proteinExistence type="inferred from homology"/>
<evidence type="ECO:0000313" key="11">
    <source>
        <dbReference type="Proteomes" id="UP000601435"/>
    </source>
</evidence>
<comment type="caution">
    <text evidence="10">The sequence shown here is derived from an EMBL/GenBank/DDBJ whole genome shotgun (WGS) entry which is preliminary data.</text>
</comment>
<feature type="domain" description="Palmitoyltransferase DHHC" evidence="9">
    <location>
        <begin position="38"/>
        <end position="104"/>
    </location>
</feature>
<dbReference type="Proteomes" id="UP000601435">
    <property type="component" value="Unassembled WGS sequence"/>
</dbReference>
<evidence type="ECO:0000256" key="5">
    <source>
        <dbReference type="ARBA" id="ARBA00023136"/>
    </source>
</evidence>
<keyword evidence="5 7" id="KW-0472">Membrane</keyword>
<evidence type="ECO:0000256" key="7">
    <source>
        <dbReference type="RuleBase" id="RU079119"/>
    </source>
</evidence>
<reference evidence="10" key="1">
    <citation type="submission" date="2021-02" db="EMBL/GenBank/DDBJ databases">
        <authorList>
            <person name="Dougan E. K."/>
            <person name="Rhodes N."/>
            <person name="Thang M."/>
            <person name="Chan C."/>
        </authorList>
    </citation>
    <scope>NUCLEOTIDE SEQUENCE</scope>
</reference>
<sequence length="143" mass="16432">KRRHRGRGWQSSRREKEGGLHFPKKRTRISAASRCRNHEEKFRPERAHFCSVLDRNVLRMDHYCVWLANCVGYRNHKYFYLALFYSAVASTIGNAVLVQAFLHPSYLPVVHRVILLPGASVLPNAPRLSCIRHLATSVAEAPL</sequence>
<accession>A0A813C7P4</accession>
<comment type="subcellular location">
    <subcellularLocation>
        <location evidence="1">Membrane</location>
        <topology evidence="1">Multi-pass membrane protein</topology>
    </subcellularLocation>
</comment>
<feature type="transmembrane region" description="Helical" evidence="7">
    <location>
        <begin position="78"/>
        <end position="102"/>
    </location>
</feature>
<dbReference type="PANTHER" id="PTHR12246">
    <property type="entry name" value="PALMITOYLTRANSFERASE ZDHHC16"/>
    <property type="match status" value="1"/>
</dbReference>
<keyword evidence="11" id="KW-1185">Reference proteome</keyword>
<comment type="catalytic activity">
    <reaction evidence="7">
        <text>L-cysteinyl-[protein] + hexadecanoyl-CoA = S-hexadecanoyl-L-cysteinyl-[protein] + CoA</text>
        <dbReference type="Rhea" id="RHEA:36683"/>
        <dbReference type="Rhea" id="RHEA-COMP:10131"/>
        <dbReference type="Rhea" id="RHEA-COMP:11032"/>
        <dbReference type="ChEBI" id="CHEBI:29950"/>
        <dbReference type="ChEBI" id="CHEBI:57287"/>
        <dbReference type="ChEBI" id="CHEBI:57379"/>
        <dbReference type="ChEBI" id="CHEBI:74151"/>
        <dbReference type="EC" id="2.3.1.225"/>
    </reaction>
</comment>
<dbReference type="Pfam" id="PF01529">
    <property type="entry name" value="DHHC"/>
    <property type="match status" value="1"/>
</dbReference>
<evidence type="ECO:0000256" key="8">
    <source>
        <dbReference type="SAM" id="MobiDB-lite"/>
    </source>
</evidence>
<protein>
    <recommendedName>
        <fullName evidence="7">Palmitoyltransferase</fullName>
        <ecNumber evidence="7">2.3.1.225</ecNumber>
    </recommendedName>
</protein>
<dbReference type="InterPro" id="IPR039859">
    <property type="entry name" value="PFA4/ZDH16/20/ERF2-like"/>
</dbReference>
<feature type="non-terminal residue" evidence="10">
    <location>
        <position position="143"/>
    </location>
</feature>
<evidence type="ECO:0000256" key="2">
    <source>
        <dbReference type="ARBA" id="ARBA00022679"/>
    </source>
</evidence>
<keyword evidence="6 7" id="KW-0012">Acyltransferase</keyword>
<keyword evidence="3 7" id="KW-0812">Transmembrane</keyword>